<keyword evidence="3 8" id="KW-1134">Transmembrane beta strand</keyword>
<evidence type="ECO:0000259" key="12">
    <source>
        <dbReference type="Pfam" id="PF07715"/>
    </source>
</evidence>
<dbReference type="InterPro" id="IPR012910">
    <property type="entry name" value="Plug_dom"/>
</dbReference>
<evidence type="ECO:0000256" key="4">
    <source>
        <dbReference type="ARBA" id="ARBA00022692"/>
    </source>
</evidence>
<dbReference type="Proteomes" id="UP000617634">
    <property type="component" value="Unassembled WGS sequence"/>
</dbReference>
<dbReference type="SUPFAM" id="SSF56935">
    <property type="entry name" value="Porins"/>
    <property type="match status" value="1"/>
</dbReference>
<dbReference type="Gene3D" id="2.40.170.20">
    <property type="entry name" value="TonB-dependent receptor, beta-barrel domain"/>
    <property type="match status" value="1"/>
</dbReference>
<dbReference type="GO" id="GO:0009279">
    <property type="term" value="C:cell outer membrane"/>
    <property type="evidence" value="ECO:0007669"/>
    <property type="project" value="UniProtKB-SubCell"/>
</dbReference>
<evidence type="ECO:0000256" key="7">
    <source>
        <dbReference type="ARBA" id="ARBA00023237"/>
    </source>
</evidence>
<keyword evidence="5 9" id="KW-0798">TonB box</keyword>
<dbReference type="InterPro" id="IPR000531">
    <property type="entry name" value="Beta-barrel_TonB"/>
</dbReference>
<keyword evidence="14" id="KW-1185">Reference proteome</keyword>
<feature type="domain" description="TonB-dependent receptor-like beta-barrel" evidence="11">
    <location>
        <begin position="547"/>
        <end position="1003"/>
    </location>
</feature>
<sequence>MRTSLHKAALYGATCLTIAGLVAPGSAFAQDADDIAAPTDEATDLGGSIVVTGSRISRPNLDSPVPVTAITSEEITSVGDVSLGDALNDLPALRTTYSQGNSTRFIGTAGLNLLDLRGLGTSRTLVLVNGRRHVTSSPGDYLVDTNTIPVDLLERVDIVTGGSSAIYGSDAVAGVVNFVLKRDFEGLSLKGQGGISSRGDRGNLFVSGTFGKNFADGRGNIAIAAEYAKSNPLYYTDRDYLTGAYSGRCQYNYIDDSPVVDGTPDYQRVCGVRNGSISDGGTVGGLGQGQYLRFDNDGDLFVDVPDRYLGAYTGNVIGGNGSTLRNTGQLAAGLERYNINMLAHFDVSDAFRPYVEAKYVHIEALQEGQPSFFVGGPTYVGGPAMRCDNAFLNAQALGTLQSYGLCTNVATGTFPLSRFNIDFGGRGETHERDTYRIVGGVQGDFLDTWSYDLSVNYGRLETKMNSINNLLLFDIDGNPAGFNLAIDAVRDATGNIVCRVNADANPANDAPGCVPINVLGYGAPSQEALDFVNTTAHRVGKAEQFIASGSISGDLGKLFELPGGPVAFALGAEYRKETASESFDALTASGGTFLNAIQPFNPPAMTVKEAFGEINVPILADMPFAELLSVGGAARVSDYNNAVGSVWAYNISGVYAPVQDLRFRVNYATSVRTPTQSDLYSPFSQNFAQLADPCDSVNIGQNPNRAANCAAAGVPTSYNPELVAACSTSSVPGNVGDPFRNCLAVTSSTPYVSGGNSTLTEERGKSLTIGAVFQPRWIPGLALSVDYYNIKVSDLIASLSAQNILNLCYNSPTGIDNQYCQLINRDATTGLFVEPAVVSGGVNYASQKTEGIDFDLSYRHAFDNGHSLSLHAIVTRVLTLDNYTNPTYSYLPNRQLSELGDPKWAGSLNVKYDMGPVAFTWQARLIGKTTKGSFEAQNEYTGLCPNSGETSLGTCTPGELTTLPPDNPDMYEDAWYPTVSYHNFRVDFNSDDDRLNFYLGMDNAFDKKPPFGLLGTSGGDPYDTFGRYLYAGFKVNY</sequence>
<comment type="caution">
    <text evidence="13">The sequence shown here is derived from an EMBL/GenBank/DDBJ whole genome shotgun (WGS) entry which is preliminary data.</text>
</comment>
<evidence type="ECO:0000256" key="6">
    <source>
        <dbReference type="ARBA" id="ARBA00023136"/>
    </source>
</evidence>
<dbReference type="PROSITE" id="PS52016">
    <property type="entry name" value="TONB_DEPENDENT_REC_3"/>
    <property type="match status" value="1"/>
</dbReference>
<keyword evidence="6 8" id="KW-0472">Membrane</keyword>
<accession>A0A931MKJ5</accession>
<evidence type="ECO:0000256" key="2">
    <source>
        <dbReference type="ARBA" id="ARBA00022448"/>
    </source>
</evidence>
<feature type="domain" description="TonB-dependent receptor plug" evidence="12">
    <location>
        <begin position="61"/>
        <end position="175"/>
    </location>
</feature>
<evidence type="ECO:0000256" key="5">
    <source>
        <dbReference type="ARBA" id="ARBA00023077"/>
    </source>
</evidence>
<dbReference type="EMBL" id="JADZGI010000001">
    <property type="protein sequence ID" value="MBH0112524.1"/>
    <property type="molecule type" value="Genomic_DNA"/>
</dbReference>
<evidence type="ECO:0000256" key="9">
    <source>
        <dbReference type="RuleBase" id="RU003357"/>
    </source>
</evidence>
<keyword evidence="2 8" id="KW-0813">Transport</keyword>
<dbReference type="Pfam" id="PF07715">
    <property type="entry name" value="Plug"/>
    <property type="match status" value="1"/>
</dbReference>
<dbReference type="InterPro" id="IPR037066">
    <property type="entry name" value="Plug_dom_sf"/>
</dbReference>
<dbReference type="RefSeq" id="WP_197162070.1">
    <property type="nucleotide sequence ID" value="NZ_JADZGI010000001.1"/>
</dbReference>
<dbReference type="PANTHER" id="PTHR47234">
    <property type="match status" value="1"/>
</dbReference>
<comment type="similarity">
    <text evidence="8 9">Belongs to the TonB-dependent receptor family.</text>
</comment>
<keyword evidence="4 8" id="KW-0812">Transmembrane</keyword>
<reference evidence="13" key="1">
    <citation type="submission" date="2020-11" db="EMBL/GenBank/DDBJ databases">
        <title>Novosphingobium aureum sp. nov., a marine bacterium isolated from sediment of a salt flat.</title>
        <authorList>
            <person name="Yoo Y."/>
            <person name="Kim J.-J."/>
        </authorList>
    </citation>
    <scope>NUCLEOTIDE SEQUENCE</scope>
    <source>
        <strain evidence="13">YJ-S2-02</strain>
    </source>
</reference>
<evidence type="ECO:0000313" key="14">
    <source>
        <dbReference type="Proteomes" id="UP000617634"/>
    </source>
</evidence>
<proteinExistence type="inferred from homology"/>
<evidence type="ECO:0000313" key="13">
    <source>
        <dbReference type="EMBL" id="MBH0112524.1"/>
    </source>
</evidence>
<evidence type="ECO:0000259" key="11">
    <source>
        <dbReference type="Pfam" id="PF00593"/>
    </source>
</evidence>
<evidence type="ECO:0000256" key="8">
    <source>
        <dbReference type="PROSITE-ProRule" id="PRU01360"/>
    </source>
</evidence>
<dbReference type="AlphaFoldDB" id="A0A931MKJ5"/>
<keyword evidence="7 8" id="KW-0998">Cell outer membrane</keyword>
<gene>
    <name evidence="13" type="ORF">I5E68_06105</name>
</gene>
<dbReference type="PANTHER" id="PTHR47234:SF2">
    <property type="entry name" value="TONB-DEPENDENT RECEPTOR"/>
    <property type="match status" value="1"/>
</dbReference>
<dbReference type="InterPro" id="IPR036942">
    <property type="entry name" value="Beta-barrel_TonB_sf"/>
</dbReference>
<feature type="signal peptide" evidence="10">
    <location>
        <begin position="1"/>
        <end position="29"/>
    </location>
</feature>
<evidence type="ECO:0000256" key="10">
    <source>
        <dbReference type="SAM" id="SignalP"/>
    </source>
</evidence>
<keyword evidence="10" id="KW-0732">Signal</keyword>
<evidence type="ECO:0000256" key="1">
    <source>
        <dbReference type="ARBA" id="ARBA00004571"/>
    </source>
</evidence>
<evidence type="ECO:0000256" key="3">
    <source>
        <dbReference type="ARBA" id="ARBA00022452"/>
    </source>
</evidence>
<keyword evidence="13" id="KW-0675">Receptor</keyword>
<comment type="subcellular location">
    <subcellularLocation>
        <location evidence="1 8">Cell outer membrane</location>
        <topology evidence="1 8">Multi-pass membrane protein</topology>
    </subcellularLocation>
</comment>
<dbReference type="Pfam" id="PF00593">
    <property type="entry name" value="TonB_dep_Rec_b-barrel"/>
    <property type="match status" value="1"/>
</dbReference>
<name>A0A931MKJ5_9SPHN</name>
<dbReference type="Gene3D" id="2.170.130.10">
    <property type="entry name" value="TonB-dependent receptor, plug domain"/>
    <property type="match status" value="1"/>
</dbReference>
<feature type="chain" id="PRO_5037450871" evidence="10">
    <location>
        <begin position="30"/>
        <end position="1037"/>
    </location>
</feature>
<dbReference type="InterPro" id="IPR039426">
    <property type="entry name" value="TonB-dep_rcpt-like"/>
</dbReference>
<organism evidence="13 14">
    <name type="scientific">Novosphingobium aureum</name>
    <dbReference type="NCBI Taxonomy" id="2792964"/>
    <lineage>
        <taxon>Bacteria</taxon>
        <taxon>Pseudomonadati</taxon>
        <taxon>Pseudomonadota</taxon>
        <taxon>Alphaproteobacteria</taxon>
        <taxon>Sphingomonadales</taxon>
        <taxon>Sphingomonadaceae</taxon>
        <taxon>Novosphingobium</taxon>
    </lineage>
</organism>
<protein>
    <submittedName>
        <fullName evidence="13">TonB-dependent receptor</fullName>
    </submittedName>
</protein>